<accession>A0A1E3PEB8</accession>
<proteinExistence type="inferred from homology"/>
<dbReference type="GO" id="GO:0005546">
    <property type="term" value="F:phosphatidylinositol-4,5-bisphosphate binding"/>
    <property type="evidence" value="ECO:0007669"/>
    <property type="project" value="TreeGrafter"/>
</dbReference>
<dbReference type="EMBL" id="KV454414">
    <property type="protein sequence ID" value="ODQ63718.1"/>
    <property type="molecule type" value="Genomic_DNA"/>
</dbReference>
<evidence type="ECO:0000256" key="6">
    <source>
        <dbReference type="SAM" id="Coils"/>
    </source>
</evidence>
<dbReference type="InterPro" id="IPR011417">
    <property type="entry name" value="ANTH_dom"/>
</dbReference>
<comment type="function">
    <text evidence="3">Involved in endocytosis and clathrin cage assembly.</text>
</comment>
<dbReference type="Pfam" id="PF07651">
    <property type="entry name" value="ANTH"/>
    <property type="match status" value="1"/>
</dbReference>
<dbReference type="SUPFAM" id="SSF48464">
    <property type="entry name" value="ENTH/VHS domain"/>
    <property type="match status" value="1"/>
</dbReference>
<dbReference type="PANTHER" id="PTHR22951">
    <property type="entry name" value="CLATHRIN ASSEMBLY PROTEIN"/>
    <property type="match status" value="1"/>
</dbReference>
<dbReference type="OrthoDB" id="44015at2759"/>
<dbReference type="Gene3D" id="1.25.40.90">
    <property type="match status" value="1"/>
</dbReference>
<keyword evidence="10" id="KW-1185">Reference proteome</keyword>
<dbReference type="GO" id="GO:0030136">
    <property type="term" value="C:clathrin-coated vesicle"/>
    <property type="evidence" value="ECO:0007669"/>
    <property type="project" value="InterPro"/>
</dbReference>
<dbReference type="CDD" id="cd16988">
    <property type="entry name" value="ANTH_N_YAP180"/>
    <property type="match status" value="1"/>
</dbReference>
<feature type="compositionally biased region" description="Low complexity" evidence="7">
    <location>
        <begin position="330"/>
        <end position="345"/>
    </location>
</feature>
<name>A0A1E3PEB8_9ASCO</name>
<feature type="compositionally biased region" description="Low complexity" evidence="7">
    <location>
        <begin position="283"/>
        <end position="317"/>
    </location>
</feature>
<feature type="compositionally biased region" description="Polar residues" evidence="7">
    <location>
        <begin position="510"/>
        <end position="564"/>
    </location>
</feature>
<dbReference type="PANTHER" id="PTHR22951:SF5">
    <property type="entry name" value="PHOSPHATIDYLINOSITOL-BINDING CLATHRIN ASSEMBLY PROTEIN LAP"/>
    <property type="match status" value="1"/>
</dbReference>
<dbReference type="FunFam" id="1.20.58.150:FF:000004">
    <property type="entry name" value="ENTH domain protein"/>
    <property type="match status" value="1"/>
</dbReference>
<evidence type="ECO:0000256" key="7">
    <source>
        <dbReference type="SAM" id="MobiDB-lite"/>
    </source>
</evidence>
<dbReference type="GO" id="GO:0005905">
    <property type="term" value="C:clathrin-coated pit"/>
    <property type="evidence" value="ECO:0007669"/>
    <property type="project" value="TreeGrafter"/>
</dbReference>
<dbReference type="SUPFAM" id="SSF89009">
    <property type="entry name" value="GAT-like domain"/>
    <property type="match status" value="1"/>
</dbReference>
<feature type="compositionally biased region" description="Polar residues" evidence="7">
    <location>
        <begin position="318"/>
        <end position="329"/>
    </location>
</feature>
<comment type="subunit">
    <text evidence="5">Interacts with PAN1 and the clathrin heavy and light chains CHC1 and CLC1.</text>
</comment>
<dbReference type="Proteomes" id="UP000095009">
    <property type="component" value="Unassembled WGS sequence"/>
</dbReference>
<dbReference type="InterPro" id="IPR008942">
    <property type="entry name" value="ENTH_VHS"/>
</dbReference>
<evidence type="ECO:0000313" key="10">
    <source>
        <dbReference type="Proteomes" id="UP000095009"/>
    </source>
</evidence>
<dbReference type="InterPro" id="IPR014712">
    <property type="entry name" value="ANTH_dom_sf"/>
</dbReference>
<dbReference type="GO" id="GO:0048268">
    <property type="term" value="P:clathrin coat assembly"/>
    <property type="evidence" value="ECO:0007669"/>
    <property type="project" value="InterPro"/>
</dbReference>
<evidence type="ECO:0000313" key="9">
    <source>
        <dbReference type="EMBL" id="ODQ63718.1"/>
    </source>
</evidence>
<reference evidence="9 10" key="1">
    <citation type="journal article" date="2016" name="Proc. Natl. Acad. Sci. U.S.A.">
        <title>Comparative genomics of biotechnologically important yeasts.</title>
        <authorList>
            <person name="Riley R."/>
            <person name="Haridas S."/>
            <person name="Wolfe K.H."/>
            <person name="Lopes M.R."/>
            <person name="Hittinger C.T."/>
            <person name="Goeker M."/>
            <person name="Salamov A.A."/>
            <person name="Wisecaver J.H."/>
            <person name="Long T.M."/>
            <person name="Calvey C.H."/>
            <person name="Aerts A.L."/>
            <person name="Barry K.W."/>
            <person name="Choi C."/>
            <person name="Clum A."/>
            <person name="Coughlan A.Y."/>
            <person name="Deshpande S."/>
            <person name="Douglass A.P."/>
            <person name="Hanson S.J."/>
            <person name="Klenk H.-P."/>
            <person name="LaButti K.M."/>
            <person name="Lapidus A."/>
            <person name="Lindquist E.A."/>
            <person name="Lipzen A.M."/>
            <person name="Meier-Kolthoff J.P."/>
            <person name="Ohm R.A."/>
            <person name="Otillar R.P."/>
            <person name="Pangilinan J.L."/>
            <person name="Peng Y."/>
            <person name="Rokas A."/>
            <person name="Rosa C.A."/>
            <person name="Scheuner C."/>
            <person name="Sibirny A.A."/>
            <person name="Slot J.C."/>
            <person name="Stielow J.B."/>
            <person name="Sun H."/>
            <person name="Kurtzman C.P."/>
            <person name="Blackwell M."/>
            <person name="Grigoriev I.V."/>
            <person name="Jeffries T.W."/>
        </authorList>
    </citation>
    <scope>NUCLEOTIDE SEQUENCE [LARGE SCALE GENOMIC DNA]</scope>
    <source>
        <strain evidence="9 10">DSM 6958</strain>
    </source>
</reference>
<feature type="region of interest" description="Disordered" evidence="7">
    <location>
        <begin position="279"/>
        <end position="345"/>
    </location>
</feature>
<dbReference type="Gene3D" id="1.20.58.150">
    <property type="entry name" value="ANTH domain"/>
    <property type="match status" value="1"/>
</dbReference>
<keyword evidence="6" id="KW-0175">Coiled coil</keyword>
<evidence type="ECO:0000256" key="5">
    <source>
        <dbReference type="ARBA" id="ARBA00061916"/>
    </source>
</evidence>
<evidence type="ECO:0000256" key="4">
    <source>
        <dbReference type="ARBA" id="ARBA00061059"/>
    </source>
</evidence>
<comment type="similarity">
    <text evidence="4">Belongs to the AP180 family.</text>
</comment>
<dbReference type="GO" id="GO:0005545">
    <property type="term" value="F:1-phosphatidylinositol binding"/>
    <property type="evidence" value="ECO:0007669"/>
    <property type="project" value="InterPro"/>
</dbReference>
<feature type="compositionally biased region" description="Polar residues" evidence="7">
    <location>
        <begin position="490"/>
        <end position="499"/>
    </location>
</feature>
<dbReference type="GO" id="GO:0000149">
    <property type="term" value="F:SNARE binding"/>
    <property type="evidence" value="ECO:0007669"/>
    <property type="project" value="TreeGrafter"/>
</dbReference>
<dbReference type="STRING" id="857566.A0A1E3PEB8"/>
<dbReference type="SMART" id="SM00273">
    <property type="entry name" value="ENTH"/>
    <property type="match status" value="1"/>
</dbReference>
<organism evidence="9 10">
    <name type="scientific">Nadsonia fulvescens var. elongata DSM 6958</name>
    <dbReference type="NCBI Taxonomy" id="857566"/>
    <lineage>
        <taxon>Eukaryota</taxon>
        <taxon>Fungi</taxon>
        <taxon>Dikarya</taxon>
        <taxon>Ascomycota</taxon>
        <taxon>Saccharomycotina</taxon>
        <taxon>Dipodascomycetes</taxon>
        <taxon>Dipodascales</taxon>
        <taxon>Dipodascales incertae sedis</taxon>
        <taxon>Nadsonia</taxon>
    </lineage>
</organism>
<dbReference type="GO" id="GO:0072583">
    <property type="term" value="P:clathrin-dependent endocytosis"/>
    <property type="evidence" value="ECO:0007669"/>
    <property type="project" value="InterPro"/>
</dbReference>
<dbReference type="InterPro" id="IPR045192">
    <property type="entry name" value="AP180-like"/>
</dbReference>
<keyword evidence="2" id="KW-0963">Cytoplasm</keyword>
<protein>
    <submittedName>
        <fullName evidence="9">ANTH-domain-containing protein</fullName>
    </submittedName>
</protein>
<dbReference type="PROSITE" id="PS50942">
    <property type="entry name" value="ENTH"/>
    <property type="match status" value="1"/>
</dbReference>
<dbReference type="GO" id="GO:0006900">
    <property type="term" value="P:vesicle budding from membrane"/>
    <property type="evidence" value="ECO:0007669"/>
    <property type="project" value="TreeGrafter"/>
</dbReference>
<evidence type="ECO:0000256" key="2">
    <source>
        <dbReference type="ARBA" id="ARBA00022490"/>
    </source>
</evidence>
<evidence type="ECO:0000259" key="8">
    <source>
        <dbReference type="PROSITE" id="PS50942"/>
    </source>
</evidence>
<dbReference type="InterPro" id="IPR013809">
    <property type="entry name" value="ENTH"/>
</dbReference>
<dbReference type="GO" id="GO:0032050">
    <property type="term" value="F:clathrin heavy chain binding"/>
    <property type="evidence" value="ECO:0007669"/>
    <property type="project" value="TreeGrafter"/>
</dbReference>
<comment type="subcellular location">
    <subcellularLocation>
        <location evidence="1">Cytoplasm</location>
    </subcellularLocation>
</comment>
<feature type="region of interest" description="Disordered" evidence="7">
    <location>
        <begin position="486"/>
        <end position="564"/>
    </location>
</feature>
<sequence length="606" mass="67163">MSTFEKTVKGATKIKLAAPKAKYIEPILMATGNKDSLNQVMRALSGRLNDSAWTIVYKSLLVIHIMIREGEKNAVLAYLAKHPNMIDCRHISGSSVAGQGLIKYANYIEERAVQYKNTKVDYVRSDRPDKSSRLKTLGIEKGLLRECESVLKQISALLKCRFSEDDINDDIVLTAFRLLVNDLLGLYQGLNEGVINILEHYFEMSKIDATNSLAIYKSFSKITVAVVSYLKIAKHMEYATKIHVPNIKHAPTELTKALEDYINDPDFEIHHRQYLAERQAHEASGIQSSSRSQSRAKSGMPISVSASSPSLSPASTPFVNYNNKTNSSGANSNVPNFSKNNNAATNGESNNLIDLLSFDSTPAQPAVFVPPQLTSGITGGNFMGNPQTNQAVMVMGNNPQLLAQQGIASQSFGLQSQLTGGMSQVQQPIFAQSTGFNPFGQPLSVDQQQLQQQQLQQQQLQQQQLQQQRLQQQQLQQQQLQQQQLQQLQPQNTSSNPFRHSSIEPMANMPTGNPFQQSTIVPQLTAQRTGSNPFSRAQQHQQPLQVPTLTGSSNPFRKQNDTPIMSQNTSSFTFGGLERLPTVSVFPQTKLFNQPSVNGRPQMQQM</sequence>
<evidence type="ECO:0000256" key="1">
    <source>
        <dbReference type="ARBA" id="ARBA00004496"/>
    </source>
</evidence>
<feature type="coiled-coil region" evidence="6">
    <location>
        <begin position="443"/>
        <end position="483"/>
    </location>
</feature>
<feature type="domain" description="ENTH" evidence="8">
    <location>
        <begin position="1"/>
        <end position="122"/>
    </location>
</feature>
<dbReference type="AlphaFoldDB" id="A0A1E3PEB8"/>
<gene>
    <name evidence="9" type="ORF">NADFUDRAFT_48050</name>
</gene>
<evidence type="ECO:0000256" key="3">
    <source>
        <dbReference type="ARBA" id="ARBA00058079"/>
    </source>
</evidence>